<keyword evidence="2" id="KW-1185">Reference proteome</keyword>
<evidence type="ECO:0000313" key="2">
    <source>
        <dbReference type="Proteomes" id="UP000821865"/>
    </source>
</evidence>
<name>A0ACB8D0I7_DERSI</name>
<gene>
    <name evidence="1" type="ORF">HPB49_024106</name>
</gene>
<dbReference type="Proteomes" id="UP000821865">
    <property type="component" value="Chromosome 4"/>
</dbReference>
<protein>
    <submittedName>
        <fullName evidence="1">Uncharacterized protein</fullName>
    </submittedName>
</protein>
<comment type="caution">
    <text evidence="1">The sequence shown here is derived from an EMBL/GenBank/DDBJ whole genome shotgun (WGS) entry which is preliminary data.</text>
</comment>
<dbReference type="EMBL" id="CM023473">
    <property type="protein sequence ID" value="KAH7955028.1"/>
    <property type="molecule type" value="Genomic_DNA"/>
</dbReference>
<sequence>MSGKKGNLTPEEALDLYFSLPDLESASEDDSEDEYFEELACELQSENDSGSDEVELAVPTVKRKKKPPRVYTGKQKKKRCSSTAGSSAAADASDSDIEVQWEMTPADVVITTDTEPTFSAKLSSESTALNAFELFVTDEVVNHIVDNTNLYAAQEGTRGWIPLTAEELKAYFGMLQLRDKNILACGTFRTNRKDLPAELKVNNKLDRGEFIWRRKKNVTAYQWRDTKHVHIMSNYHDPCEDVEVDRTTPKAHKKAVRCPAAVRDYNLWMGGVDRFDQKRNAYPLDRRSKRSWSRIFYFILDAAIVNAYIQYGYRNSIAYLFFRVMLGRQLISGRSFRKGRRSLSQLFLMLCGADTFETVCLLVAPKTPGEVSFNDLVTLLRRHFDPLAVRPLQLVCFKDATEASQVDQQLLCSPQKLDSRQTLECC</sequence>
<evidence type="ECO:0000313" key="1">
    <source>
        <dbReference type="EMBL" id="KAH7955028.1"/>
    </source>
</evidence>
<organism evidence="1 2">
    <name type="scientific">Dermacentor silvarum</name>
    <name type="common">Tick</name>
    <dbReference type="NCBI Taxonomy" id="543639"/>
    <lineage>
        <taxon>Eukaryota</taxon>
        <taxon>Metazoa</taxon>
        <taxon>Ecdysozoa</taxon>
        <taxon>Arthropoda</taxon>
        <taxon>Chelicerata</taxon>
        <taxon>Arachnida</taxon>
        <taxon>Acari</taxon>
        <taxon>Parasitiformes</taxon>
        <taxon>Ixodida</taxon>
        <taxon>Ixodoidea</taxon>
        <taxon>Ixodidae</taxon>
        <taxon>Rhipicephalinae</taxon>
        <taxon>Dermacentor</taxon>
    </lineage>
</organism>
<accession>A0ACB8D0I7</accession>
<reference evidence="1" key="1">
    <citation type="submission" date="2020-05" db="EMBL/GenBank/DDBJ databases">
        <title>Large-scale comparative analyses of tick genomes elucidate their genetic diversity and vector capacities.</title>
        <authorList>
            <person name="Jia N."/>
            <person name="Wang J."/>
            <person name="Shi W."/>
            <person name="Du L."/>
            <person name="Sun Y."/>
            <person name="Zhan W."/>
            <person name="Jiang J."/>
            <person name="Wang Q."/>
            <person name="Zhang B."/>
            <person name="Ji P."/>
            <person name="Sakyi L.B."/>
            <person name="Cui X."/>
            <person name="Yuan T."/>
            <person name="Jiang B."/>
            <person name="Yang W."/>
            <person name="Lam T.T.-Y."/>
            <person name="Chang Q."/>
            <person name="Ding S."/>
            <person name="Wang X."/>
            <person name="Zhu J."/>
            <person name="Ruan X."/>
            <person name="Zhao L."/>
            <person name="Wei J."/>
            <person name="Que T."/>
            <person name="Du C."/>
            <person name="Cheng J."/>
            <person name="Dai P."/>
            <person name="Han X."/>
            <person name="Huang E."/>
            <person name="Gao Y."/>
            <person name="Liu J."/>
            <person name="Shao H."/>
            <person name="Ye R."/>
            <person name="Li L."/>
            <person name="Wei W."/>
            <person name="Wang X."/>
            <person name="Wang C."/>
            <person name="Yang T."/>
            <person name="Huo Q."/>
            <person name="Li W."/>
            <person name="Guo W."/>
            <person name="Chen H."/>
            <person name="Zhou L."/>
            <person name="Ni X."/>
            <person name="Tian J."/>
            <person name="Zhou Y."/>
            <person name="Sheng Y."/>
            <person name="Liu T."/>
            <person name="Pan Y."/>
            <person name="Xia L."/>
            <person name="Li J."/>
            <person name="Zhao F."/>
            <person name="Cao W."/>
        </authorList>
    </citation>
    <scope>NUCLEOTIDE SEQUENCE</scope>
    <source>
        <strain evidence="1">Dsil-2018</strain>
    </source>
</reference>
<proteinExistence type="predicted"/>